<dbReference type="GO" id="GO:0020037">
    <property type="term" value="F:heme binding"/>
    <property type="evidence" value="ECO:0007669"/>
    <property type="project" value="UniProtKB-UniRule"/>
</dbReference>
<keyword evidence="3" id="KW-0479">Metal-binding</keyword>
<dbReference type="GO" id="GO:0046872">
    <property type="term" value="F:metal ion binding"/>
    <property type="evidence" value="ECO:0007669"/>
    <property type="project" value="UniProtKB-UniRule"/>
</dbReference>
<organism evidence="9 10">
    <name type="scientific">Mycena alexandri</name>
    <dbReference type="NCBI Taxonomy" id="1745969"/>
    <lineage>
        <taxon>Eukaryota</taxon>
        <taxon>Fungi</taxon>
        <taxon>Dikarya</taxon>
        <taxon>Basidiomycota</taxon>
        <taxon>Agaricomycotina</taxon>
        <taxon>Agaricomycetes</taxon>
        <taxon>Agaricomycetidae</taxon>
        <taxon>Agaricales</taxon>
        <taxon>Marasmiineae</taxon>
        <taxon>Mycenaceae</taxon>
        <taxon>Mycena</taxon>
    </lineage>
</organism>
<dbReference type="GO" id="GO:0004601">
    <property type="term" value="F:peroxidase activity"/>
    <property type="evidence" value="ECO:0007669"/>
    <property type="project" value="UniProtKB-KW"/>
</dbReference>
<keyword evidence="7" id="KW-0732">Signal</keyword>
<dbReference type="InterPro" id="IPR010255">
    <property type="entry name" value="Haem_peroxidase_sf"/>
</dbReference>
<accession>A0AAD6S7A8</accession>
<dbReference type="EC" id="1.11.1.-" evidence="7"/>
<feature type="signal peptide" evidence="7">
    <location>
        <begin position="1"/>
        <end position="18"/>
    </location>
</feature>
<dbReference type="GO" id="GO:0000302">
    <property type="term" value="P:response to reactive oxygen species"/>
    <property type="evidence" value="ECO:0007669"/>
    <property type="project" value="TreeGrafter"/>
</dbReference>
<evidence type="ECO:0000259" key="8">
    <source>
        <dbReference type="PROSITE" id="PS50873"/>
    </source>
</evidence>
<evidence type="ECO:0000256" key="6">
    <source>
        <dbReference type="RuleBase" id="RU004241"/>
    </source>
</evidence>
<protein>
    <recommendedName>
        <fullName evidence="7">Peroxidase</fullName>
        <ecNumber evidence="7">1.11.1.-</ecNumber>
    </recommendedName>
</protein>
<dbReference type="PANTHER" id="PTHR31356:SF53">
    <property type="entry name" value="HEME PEROXIDASE"/>
    <property type="match status" value="1"/>
</dbReference>
<keyword evidence="10" id="KW-1185">Reference proteome</keyword>
<dbReference type="GO" id="GO:0042744">
    <property type="term" value="P:hydrogen peroxide catabolic process"/>
    <property type="evidence" value="ECO:0007669"/>
    <property type="project" value="TreeGrafter"/>
</dbReference>
<evidence type="ECO:0000256" key="2">
    <source>
        <dbReference type="ARBA" id="ARBA00022617"/>
    </source>
</evidence>
<keyword evidence="5" id="KW-0408">Iron</keyword>
<dbReference type="PANTHER" id="PTHR31356">
    <property type="entry name" value="THYLAKOID LUMENAL 29 KDA PROTEIN, CHLOROPLASTIC-RELATED"/>
    <property type="match status" value="1"/>
</dbReference>
<evidence type="ECO:0000256" key="3">
    <source>
        <dbReference type="ARBA" id="ARBA00022723"/>
    </source>
</evidence>
<comment type="caution">
    <text evidence="9">The sequence shown here is derived from an EMBL/GenBank/DDBJ whole genome shotgun (WGS) entry which is preliminary data.</text>
</comment>
<feature type="domain" description="Plant heme peroxidase family profile" evidence="8">
    <location>
        <begin position="49"/>
        <end position="333"/>
    </location>
</feature>
<feature type="chain" id="PRO_5041772646" description="Peroxidase" evidence="7">
    <location>
        <begin position="19"/>
        <end position="529"/>
    </location>
</feature>
<keyword evidence="1 7" id="KW-0575">Peroxidase</keyword>
<dbReference type="EMBL" id="JARJCM010000242">
    <property type="protein sequence ID" value="KAJ7021100.1"/>
    <property type="molecule type" value="Genomic_DNA"/>
</dbReference>
<evidence type="ECO:0000313" key="10">
    <source>
        <dbReference type="Proteomes" id="UP001218188"/>
    </source>
</evidence>
<dbReference type="Proteomes" id="UP001218188">
    <property type="component" value="Unassembled WGS sequence"/>
</dbReference>
<sequence length="529" mass="57177">MLALTLFTLFTHLACANAYVWPSPQLDALEALRFDLDSHPILQFIDPCDTFNFGPNGDTSISGRSNIADWIRTSYHDMATHNAAAGTGGMDASIRFPEELARDENVGTGFNNTLNILFPIVNRYVSIADALTLGTIIAIENCNGPQIAFRGGRIDAVSPNAPGVPEPQQDLSAHISAFARQGFSQKEMIGLIACGHSFGGVQHVPFPQIVPELDDPNNTQSVSHFDSTFVTFDNNVATEYISGRTKNPLVVGHNDTTNSDKRIFGSDGNVTMKAFATSPTLFASTCATLFTKMFNSVPKGVKLTDVIAPLPVKPDNVQLVLNNDTLRLTGEVRLWNAKEDPTRTVRLFYADHASTAYKHNVTLKSAGVTNGGRGITAAWYTFSPFVPINASKGIGRMRFVVDGKVEDQGGVGFVLRDDVVLSGTSCLTNSDTSNLAGRLDVAVRTGTNPTRIFLEHEVLTNFNPPRIVETDIPRPAKPSNATHAPYTIWSLNFTNNMDGFTSSTLGVEMGGVKSAILGKIELFGFPPCT</sequence>
<dbReference type="PROSITE" id="PS50873">
    <property type="entry name" value="PEROXIDASE_4"/>
    <property type="match status" value="1"/>
</dbReference>
<evidence type="ECO:0000256" key="5">
    <source>
        <dbReference type="ARBA" id="ARBA00023004"/>
    </source>
</evidence>
<gene>
    <name evidence="9" type="ORF">C8F04DRAFT_1141913</name>
</gene>
<evidence type="ECO:0000256" key="4">
    <source>
        <dbReference type="ARBA" id="ARBA00023002"/>
    </source>
</evidence>
<evidence type="ECO:0000313" key="9">
    <source>
        <dbReference type="EMBL" id="KAJ7021100.1"/>
    </source>
</evidence>
<dbReference type="AlphaFoldDB" id="A0AAD6S7A8"/>
<comment type="similarity">
    <text evidence="6">Belongs to the peroxidase family.</text>
</comment>
<reference evidence="9" key="1">
    <citation type="submission" date="2023-03" db="EMBL/GenBank/DDBJ databases">
        <title>Massive genome expansion in bonnet fungi (Mycena s.s.) driven by repeated elements and novel gene families across ecological guilds.</title>
        <authorList>
            <consortium name="Lawrence Berkeley National Laboratory"/>
            <person name="Harder C.B."/>
            <person name="Miyauchi S."/>
            <person name="Viragh M."/>
            <person name="Kuo A."/>
            <person name="Thoen E."/>
            <person name="Andreopoulos B."/>
            <person name="Lu D."/>
            <person name="Skrede I."/>
            <person name="Drula E."/>
            <person name="Henrissat B."/>
            <person name="Morin E."/>
            <person name="Kohler A."/>
            <person name="Barry K."/>
            <person name="LaButti K."/>
            <person name="Morin E."/>
            <person name="Salamov A."/>
            <person name="Lipzen A."/>
            <person name="Mereny Z."/>
            <person name="Hegedus B."/>
            <person name="Baldrian P."/>
            <person name="Stursova M."/>
            <person name="Weitz H."/>
            <person name="Taylor A."/>
            <person name="Grigoriev I.V."/>
            <person name="Nagy L.G."/>
            <person name="Martin F."/>
            <person name="Kauserud H."/>
        </authorList>
    </citation>
    <scope>NUCLEOTIDE SEQUENCE</scope>
    <source>
        <strain evidence="9">CBHHK200</strain>
    </source>
</reference>
<dbReference type="GO" id="GO:0034599">
    <property type="term" value="P:cellular response to oxidative stress"/>
    <property type="evidence" value="ECO:0007669"/>
    <property type="project" value="InterPro"/>
</dbReference>
<dbReference type="Gene3D" id="1.10.420.10">
    <property type="entry name" value="Peroxidase, domain 2"/>
    <property type="match status" value="1"/>
</dbReference>
<evidence type="ECO:0000256" key="1">
    <source>
        <dbReference type="ARBA" id="ARBA00022559"/>
    </source>
</evidence>
<evidence type="ECO:0000256" key="7">
    <source>
        <dbReference type="RuleBase" id="RU363051"/>
    </source>
</evidence>
<keyword evidence="2" id="KW-0349">Heme</keyword>
<dbReference type="SUPFAM" id="SSF48113">
    <property type="entry name" value="Heme-dependent peroxidases"/>
    <property type="match status" value="1"/>
</dbReference>
<dbReference type="Gene3D" id="1.10.520.10">
    <property type="match status" value="1"/>
</dbReference>
<proteinExistence type="inferred from homology"/>
<name>A0AAD6S7A8_9AGAR</name>
<dbReference type="InterPro" id="IPR044831">
    <property type="entry name" value="Ccp1-like"/>
</dbReference>
<dbReference type="InterPro" id="IPR002016">
    <property type="entry name" value="Haem_peroxidase"/>
</dbReference>
<dbReference type="Pfam" id="PF00141">
    <property type="entry name" value="peroxidase"/>
    <property type="match status" value="1"/>
</dbReference>
<keyword evidence="4 7" id="KW-0560">Oxidoreductase</keyword>